<dbReference type="AlphaFoldDB" id="A0A8C6ZQ26"/>
<evidence type="ECO:0000313" key="2">
    <source>
        <dbReference type="Proteomes" id="UP000694420"/>
    </source>
</evidence>
<protein>
    <submittedName>
        <fullName evidence="1">Uncharacterized protein</fullName>
    </submittedName>
</protein>
<name>A0A8C6ZQ26_NOTPE</name>
<sequence>MCCHLVRVPSIEHKQSRFSIILKGPKIFRMVHKHCQALTVLSSCKIPSGIFFQYKTVPSTLKICLLVYSTVSGSSTISLWL</sequence>
<evidence type="ECO:0000313" key="1">
    <source>
        <dbReference type="Ensembl" id="ENSNPEP00000015534.1"/>
    </source>
</evidence>
<organism evidence="1 2">
    <name type="scientific">Nothoprocta perdicaria</name>
    <name type="common">Chilean tinamou</name>
    <name type="synonym">Crypturus perdicarius</name>
    <dbReference type="NCBI Taxonomy" id="30464"/>
    <lineage>
        <taxon>Eukaryota</taxon>
        <taxon>Metazoa</taxon>
        <taxon>Chordata</taxon>
        <taxon>Craniata</taxon>
        <taxon>Vertebrata</taxon>
        <taxon>Euteleostomi</taxon>
        <taxon>Archelosauria</taxon>
        <taxon>Archosauria</taxon>
        <taxon>Dinosauria</taxon>
        <taxon>Saurischia</taxon>
        <taxon>Theropoda</taxon>
        <taxon>Coelurosauria</taxon>
        <taxon>Aves</taxon>
        <taxon>Palaeognathae</taxon>
        <taxon>Tinamiformes</taxon>
        <taxon>Tinamidae</taxon>
        <taxon>Nothoprocta</taxon>
    </lineage>
</organism>
<accession>A0A8C6ZQ26</accession>
<dbReference type="Ensembl" id="ENSNPET00000015921.1">
    <property type="protein sequence ID" value="ENSNPEP00000015534.1"/>
    <property type="gene ID" value="ENSNPEG00000011598.1"/>
</dbReference>
<proteinExistence type="predicted"/>
<reference evidence="1" key="1">
    <citation type="submission" date="2025-08" db="UniProtKB">
        <authorList>
            <consortium name="Ensembl"/>
        </authorList>
    </citation>
    <scope>IDENTIFICATION</scope>
</reference>
<dbReference type="Proteomes" id="UP000694420">
    <property type="component" value="Unplaced"/>
</dbReference>
<keyword evidence="2" id="KW-1185">Reference proteome</keyword>
<reference evidence="1" key="2">
    <citation type="submission" date="2025-09" db="UniProtKB">
        <authorList>
            <consortium name="Ensembl"/>
        </authorList>
    </citation>
    <scope>IDENTIFICATION</scope>
</reference>